<keyword evidence="2" id="KW-1185">Reference proteome</keyword>
<name>A0ABS8FU74_9FIRM</name>
<comment type="caution">
    <text evidence="1">The sequence shown here is derived from an EMBL/GenBank/DDBJ whole genome shotgun (WGS) entry which is preliminary data.</text>
</comment>
<protein>
    <submittedName>
        <fullName evidence="1">Uncharacterized protein</fullName>
    </submittedName>
</protein>
<dbReference type="EMBL" id="JAJEQX010000005">
    <property type="protein sequence ID" value="MCC2253617.1"/>
    <property type="molecule type" value="Genomic_DNA"/>
</dbReference>
<dbReference type="Proteomes" id="UP001198151">
    <property type="component" value="Unassembled WGS sequence"/>
</dbReference>
<sequence length="96" mass="10459">MKKFMRPEMKIMSLRMSENIAASGDGTGVCSLGREYSPNKQECQNCKIYHLHYGTVPAGIDFSGAIKTFSDRYGLGYADKESAINAANSLACPEGK</sequence>
<gene>
    <name evidence="1" type="ORF">LKD70_04050</name>
</gene>
<evidence type="ECO:0000313" key="2">
    <source>
        <dbReference type="Proteomes" id="UP001198151"/>
    </source>
</evidence>
<proteinExistence type="predicted"/>
<evidence type="ECO:0000313" key="1">
    <source>
        <dbReference type="EMBL" id="MCC2253617.1"/>
    </source>
</evidence>
<dbReference type="RefSeq" id="WP_227706762.1">
    <property type="nucleotide sequence ID" value="NZ_JAJEQX010000005.1"/>
</dbReference>
<reference evidence="1 2" key="1">
    <citation type="submission" date="2021-10" db="EMBL/GenBank/DDBJ databases">
        <title>Anaerobic single-cell dispensing facilitates the cultivation of human gut bacteria.</title>
        <authorList>
            <person name="Afrizal A."/>
        </authorList>
    </citation>
    <scope>NUCLEOTIDE SEQUENCE [LARGE SCALE GENOMIC DNA]</scope>
    <source>
        <strain evidence="1 2">CLA-AA-H200</strain>
    </source>
</reference>
<organism evidence="1 2">
    <name type="scientific">Ruminococcus turbiniformis</name>
    <dbReference type="NCBI Taxonomy" id="2881258"/>
    <lineage>
        <taxon>Bacteria</taxon>
        <taxon>Bacillati</taxon>
        <taxon>Bacillota</taxon>
        <taxon>Clostridia</taxon>
        <taxon>Eubacteriales</taxon>
        <taxon>Oscillospiraceae</taxon>
        <taxon>Ruminococcus</taxon>
    </lineage>
</organism>
<accession>A0ABS8FU74</accession>